<evidence type="ECO:0000256" key="2">
    <source>
        <dbReference type="ARBA" id="ARBA00004236"/>
    </source>
</evidence>
<evidence type="ECO:0000256" key="6">
    <source>
        <dbReference type="ARBA" id="ARBA00023136"/>
    </source>
</evidence>
<evidence type="ECO:0000256" key="13">
    <source>
        <dbReference type="ARBA" id="ARBA00043078"/>
    </source>
</evidence>
<dbReference type="GO" id="GO:0042973">
    <property type="term" value="F:glucan endo-1,3-beta-D-glucosidase activity"/>
    <property type="evidence" value="ECO:0007669"/>
    <property type="project" value="UniProtKB-EC"/>
</dbReference>
<dbReference type="InterPro" id="IPR050732">
    <property type="entry name" value="Beta-glucan_modifiers"/>
</dbReference>
<evidence type="ECO:0000313" key="14">
    <source>
        <dbReference type="EMBL" id="RMZ93497.1"/>
    </source>
</evidence>
<comment type="caution">
    <text evidence="14">The sequence shown here is derived from an EMBL/GenBank/DDBJ whole genome shotgun (WGS) entry which is preliminary data.</text>
</comment>
<feature type="non-terminal residue" evidence="14">
    <location>
        <position position="1"/>
    </location>
</feature>
<keyword evidence="15" id="KW-1185">Reference proteome</keyword>
<keyword evidence="8" id="KW-0119">Carbohydrate metabolism</keyword>
<evidence type="ECO:0000256" key="7">
    <source>
        <dbReference type="ARBA" id="ARBA00023180"/>
    </source>
</evidence>
<dbReference type="SUPFAM" id="SSF51445">
    <property type="entry name" value="(Trans)glycosidases"/>
    <property type="match status" value="1"/>
</dbReference>
<evidence type="ECO:0000313" key="15">
    <source>
        <dbReference type="Proteomes" id="UP000276133"/>
    </source>
</evidence>
<dbReference type="GO" id="GO:0000272">
    <property type="term" value="P:polysaccharide catabolic process"/>
    <property type="evidence" value="ECO:0007669"/>
    <property type="project" value="UniProtKB-KW"/>
</dbReference>
<keyword evidence="5" id="KW-0378">Hydrolase</keyword>
<dbReference type="AlphaFoldDB" id="A0A3M7P424"/>
<keyword evidence="7" id="KW-0325">Glycoprotein</keyword>
<evidence type="ECO:0000256" key="11">
    <source>
        <dbReference type="ARBA" id="ARBA00037649"/>
    </source>
</evidence>
<dbReference type="STRING" id="10195.A0A3M7P424"/>
<evidence type="ECO:0000256" key="3">
    <source>
        <dbReference type="ARBA" id="ARBA00012780"/>
    </source>
</evidence>
<evidence type="ECO:0000256" key="1">
    <source>
        <dbReference type="ARBA" id="ARBA00000382"/>
    </source>
</evidence>
<keyword evidence="9" id="KW-0961">Cell wall biogenesis/degradation</keyword>
<name>A0A3M7P424_BRAPC</name>
<dbReference type="GO" id="GO:0005886">
    <property type="term" value="C:plasma membrane"/>
    <property type="evidence" value="ECO:0007669"/>
    <property type="project" value="UniProtKB-SubCell"/>
</dbReference>
<dbReference type="PANTHER" id="PTHR16631">
    <property type="entry name" value="GLUCAN 1,3-BETA-GLUCOSIDASE"/>
    <property type="match status" value="1"/>
</dbReference>
<evidence type="ECO:0000256" key="5">
    <source>
        <dbReference type="ARBA" id="ARBA00022801"/>
    </source>
</evidence>
<evidence type="ECO:0000256" key="4">
    <source>
        <dbReference type="ARBA" id="ARBA00022475"/>
    </source>
</evidence>
<proteinExistence type="predicted"/>
<keyword evidence="4" id="KW-1003">Cell membrane</keyword>
<organism evidence="14 15">
    <name type="scientific">Brachionus plicatilis</name>
    <name type="common">Marine rotifer</name>
    <name type="synonym">Brachionus muelleri</name>
    <dbReference type="NCBI Taxonomy" id="10195"/>
    <lineage>
        <taxon>Eukaryota</taxon>
        <taxon>Metazoa</taxon>
        <taxon>Spiralia</taxon>
        <taxon>Gnathifera</taxon>
        <taxon>Rotifera</taxon>
        <taxon>Eurotatoria</taxon>
        <taxon>Monogononta</taxon>
        <taxon>Pseudotrocha</taxon>
        <taxon>Ploima</taxon>
        <taxon>Brachionidae</taxon>
        <taxon>Brachionus</taxon>
    </lineage>
</organism>
<evidence type="ECO:0000256" key="8">
    <source>
        <dbReference type="ARBA" id="ARBA00023277"/>
    </source>
</evidence>
<dbReference type="InterPro" id="IPR017853">
    <property type="entry name" value="GH"/>
</dbReference>
<evidence type="ECO:0000256" key="10">
    <source>
        <dbReference type="ARBA" id="ARBA00023326"/>
    </source>
</evidence>
<keyword evidence="10" id="KW-0624">Polysaccharide degradation</keyword>
<dbReference type="Proteomes" id="UP000276133">
    <property type="component" value="Unassembled WGS sequence"/>
</dbReference>
<evidence type="ECO:0000256" key="9">
    <source>
        <dbReference type="ARBA" id="ARBA00023316"/>
    </source>
</evidence>
<accession>A0A3M7P424</accession>
<comment type="function">
    <text evidence="11">Glucanases play a role in cell expansion during growth, in cell-cell fusion during mating, and in spore release during sporulation. This enzyme may be involved in beta-glucan degradation. Active on laminarin and lichenan.</text>
</comment>
<dbReference type="EMBL" id="REGN01013767">
    <property type="protein sequence ID" value="RMZ93497.1"/>
    <property type="molecule type" value="Genomic_DNA"/>
</dbReference>
<dbReference type="Gene3D" id="3.20.20.80">
    <property type="entry name" value="Glycosidases"/>
    <property type="match status" value="1"/>
</dbReference>
<evidence type="ECO:0000256" key="12">
    <source>
        <dbReference type="ARBA" id="ARBA00042373"/>
    </source>
</evidence>
<dbReference type="GO" id="GO:0071555">
    <property type="term" value="P:cell wall organization"/>
    <property type="evidence" value="ECO:0007669"/>
    <property type="project" value="UniProtKB-KW"/>
</dbReference>
<dbReference type="EC" id="3.2.1.39" evidence="3"/>
<protein>
    <recommendedName>
        <fullName evidence="3">glucan endo-1,3-beta-D-glucosidase</fullName>
        <ecNumber evidence="3">3.2.1.39</ecNumber>
    </recommendedName>
    <alternativeName>
        <fullName evidence="13">Endo-1,3-beta-glucanase btgC</fullName>
    </alternativeName>
    <alternativeName>
        <fullName evidence="12">Laminarinase btgC</fullName>
    </alternativeName>
</protein>
<comment type="catalytic activity">
    <reaction evidence="1">
        <text>Hydrolysis of (1-&gt;3)-beta-D-glucosidic linkages in (1-&gt;3)-beta-D-glucans.</text>
        <dbReference type="EC" id="3.2.1.39"/>
    </reaction>
</comment>
<sequence>VNYDAMHNAEYPLHGGSVDSAALGRAIDRDFAQISKHFKHARTFYSSFFNIPVAPYAAKYGVKLYLGVFMTDQSWYKDQVDAAVDAIRKYPGTVSAVFVGNENLRSNGPYSANDIISRVNNIRSRIKSETGRSVPVGTVQRITEWLNQGISSETSKLASSCDILGVNIYPFFGNYDHSNPIRALDQQWNAMLSKYGSEKVRLTETGYPTSGGSSPSGVRADLSEAMSYFNAFREWKSKGKGPAFWFAFHDRRDDDNSVPGGYEKHFGLVNADGNAKAANFPPLAN</sequence>
<dbReference type="OrthoDB" id="77201at2759"/>
<dbReference type="PANTHER" id="PTHR16631:SF17">
    <property type="entry name" value="GLUCAN ENDO-1,3-BETA-GLUCOSIDASE BTGC"/>
    <property type="match status" value="1"/>
</dbReference>
<gene>
    <name evidence="14" type="ORF">BpHYR1_003942</name>
</gene>
<keyword evidence="6" id="KW-0472">Membrane</keyword>
<reference evidence="14 15" key="1">
    <citation type="journal article" date="2018" name="Sci. Rep.">
        <title>Genomic signatures of local adaptation to the degree of environmental predictability in rotifers.</title>
        <authorList>
            <person name="Franch-Gras L."/>
            <person name="Hahn C."/>
            <person name="Garcia-Roger E.M."/>
            <person name="Carmona M.J."/>
            <person name="Serra M."/>
            <person name="Gomez A."/>
        </authorList>
    </citation>
    <scope>NUCLEOTIDE SEQUENCE [LARGE SCALE GENOMIC DNA]</scope>
    <source>
        <strain evidence="14">HYR1</strain>
    </source>
</reference>
<comment type="subcellular location">
    <subcellularLocation>
        <location evidence="2">Cell membrane</location>
    </subcellularLocation>
</comment>